<dbReference type="InterPro" id="IPR051820">
    <property type="entry name" value="FAD-binding_MO"/>
</dbReference>
<accession>A0ABW0NL34</accession>
<comment type="similarity">
    <text evidence="2">Belongs to the FAD-binding monooxygenase family.</text>
</comment>
<keyword evidence="3" id="KW-0285">Flavoprotein</keyword>
<evidence type="ECO:0000313" key="8">
    <source>
        <dbReference type="Proteomes" id="UP001596037"/>
    </source>
</evidence>
<keyword evidence="6 7" id="KW-0503">Monooxygenase</keyword>
<dbReference type="EC" id="1.14.13.-" evidence="7"/>
<dbReference type="InterPro" id="IPR036188">
    <property type="entry name" value="FAD/NAD-bd_sf"/>
</dbReference>
<evidence type="ECO:0000256" key="1">
    <source>
        <dbReference type="ARBA" id="ARBA00001974"/>
    </source>
</evidence>
<dbReference type="PRINTS" id="PR00411">
    <property type="entry name" value="PNDRDTASEI"/>
</dbReference>
<dbReference type="GO" id="GO:0004497">
    <property type="term" value="F:monooxygenase activity"/>
    <property type="evidence" value="ECO:0007669"/>
    <property type="project" value="UniProtKB-KW"/>
</dbReference>
<evidence type="ECO:0000256" key="5">
    <source>
        <dbReference type="ARBA" id="ARBA00023002"/>
    </source>
</evidence>
<proteinExistence type="inferred from homology"/>
<evidence type="ECO:0000313" key="7">
    <source>
        <dbReference type="EMBL" id="MFC5500308.1"/>
    </source>
</evidence>
<comment type="caution">
    <text evidence="7">The sequence shown here is derived from an EMBL/GenBank/DDBJ whole genome shotgun (WGS) entry which is preliminary data.</text>
</comment>
<dbReference type="Pfam" id="PF00743">
    <property type="entry name" value="FMO-like"/>
    <property type="match status" value="1"/>
</dbReference>
<dbReference type="PANTHER" id="PTHR43872">
    <property type="entry name" value="MONOOXYGENASE, PUTATIVE (AFU_ORTHOLOGUE AFUA_8G02570)-RELATED"/>
    <property type="match status" value="1"/>
</dbReference>
<dbReference type="Proteomes" id="UP001596037">
    <property type="component" value="Unassembled WGS sequence"/>
</dbReference>
<organism evidence="7 8">
    <name type="scientific">Caenimonas terrae</name>
    <dbReference type="NCBI Taxonomy" id="696074"/>
    <lineage>
        <taxon>Bacteria</taxon>
        <taxon>Pseudomonadati</taxon>
        <taxon>Pseudomonadota</taxon>
        <taxon>Betaproteobacteria</taxon>
        <taxon>Burkholderiales</taxon>
        <taxon>Comamonadaceae</taxon>
        <taxon>Caenimonas</taxon>
    </lineage>
</organism>
<dbReference type="SUPFAM" id="SSF51905">
    <property type="entry name" value="FAD/NAD(P)-binding domain"/>
    <property type="match status" value="1"/>
</dbReference>
<dbReference type="EMBL" id="JBHSMF010000015">
    <property type="protein sequence ID" value="MFC5500308.1"/>
    <property type="molecule type" value="Genomic_DNA"/>
</dbReference>
<name>A0ABW0NL34_9BURK</name>
<comment type="cofactor">
    <cofactor evidence="1">
        <name>FAD</name>
        <dbReference type="ChEBI" id="CHEBI:57692"/>
    </cofactor>
</comment>
<keyword evidence="5 7" id="KW-0560">Oxidoreductase</keyword>
<evidence type="ECO:0000256" key="6">
    <source>
        <dbReference type="ARBA" id="ARBA00023033"/>
    </source>
</evidence>
<gene>
    <name evidence="7" type="ORF">ACFPOE_22385</name>
</gene>
<reference evidence="8" key="1">
    <citation type="journal article" date="2019" name="Int. J. Syst. Evol. Microbiol.">
        <title>The Global Catalogue of Microorganisms (GCM) 10K type strain sequencing project: providing services to taxonomists for standard genome sequencing and annotation.</title>
        <authorList>
            <consortium name="The Broad Institute Genomics Platform"/>
            <consortium name="The Broad Institute Genome Sequencing Center for Infectious Disease"/>
            <person name="Wu L."/>
            <person name="Ma J."/>
        </authorList>
    </citation>
    <scope>NUCLEOTIDE SEQUENCE [LARGE SCALE GENOMIC DNA]</scope>
    <source>
        <strain evidence="8">CCUG 57401</strain>
    </source>
</reference>
<evidence type="ECO:0000256" key="2">
    <source>
        <dbReference type="ARBA" id="ARBA00010139"/>
    </source>
</evidence>
<evidence type="ECO:0000256" key="4">
    <source>
        <dbReference type="ARBA" id="ARBA00022827"/>
    </source>
</evidence>
<keyword evidence="8" id="KW-1185">Reference proteome</keyword>
<keyword evidence="4" id="KW-0274">FAD</keyword>
<dbReference type="RefSeq" id="WP_376852560.1">
    <property type="nucleotide sequence ID" value="NZ_JBHSMF010000015.1"/>
</dbReference>
<dbReference type="Gene3D" id="3.50.50.60">
    <property type="entry name" value="FAD/NAD(P)-binding domain"/>
    <property type="match status" value="3"/>
</dbReference>
<protein>
    <submittedName>
        <fullName evidence="7">Flavin-containing monooxygenase</fullName>
        <ecNumber evidence="7">1.14.13.-</ecNumber>
    </submittedName>
</protein>
<dbReference type="PANTHER" id="PTHR43872:SF1">
    <property type="entry name" value="MONOOXYGENASE, PUTATIVE (AFU_ORTHOLOGUE AFUA_8G02570)-RELATED"/>
    <property type="match status" value="1"/>
</dbReference>
<dbReference type="InterPro" id="IPR020946">
    <property type="entry name" value="Flavin_mOase-like"/>
</dbReference>
<sequence length="500" mass="54790">MAALESGDPGISSFDVVVIGAGLSGVAAGHYLQALCPQLSYVILEGRQAIGGTWDLFRYPGVRSDSDMFTLGYSFRPWESDASFAPGPAIREYVAATAREEGIDKHIRFGHRVTGADWNSAQARWTVSCSTQDGAALPIRCRFVFFCSGYYDYEAGHAPDWPGRDSFAGRIVHPQHWPADLDHAGRRVVVIGSGATAITLVPEMAASAAHVTMLQRSPSYIVALPARDKVGAAIRRRLPRALAYRLVRWKNILLAAAFYQYCHRWPVRARALLKRASHHFLGPEFDVDRHLSPSYNPWEQRLCIAPDADIFQAIRAGKASIVTDTIDRFTPTGIRLASGAELPADIVVTATGLQLKMLGGARVSIDGMPADPGRSLVYRGVMYSGVPNMAVATGYTNASWTLKCELAARYVCRLLNHMERRGLDSVVPVADEEAMALTQPFLNLSSGYIQRARALLPRQGAHAPWRMYQNYLLDLLSLKFSSLRGGALRFGVAKRTAATP</sequence>
<evidence type="ECO:0000256" key="3">
    <source>
        <dbReference type="ARBA" id="ARBA00022630"/>
    </source>
</evidence>